<evidence type="ECO:0000259" key="3">
    <source>
        <dbReference type="Pfam" id="PF01370"/>
    </source>
</evidence>
<dbReference type="Proteomes" id="UP001303046">
    <property type="component" value="Unassembled WGS sequence"/>
</dbReference>
<dbReference type="PANTHER" id="PTHR10366">
    <property type="entry name" value="NAD DEPENDENT EPIMERASE/DEHYDRATASE"/>
    <property type="match status" value="1"/>
</dbReference>
<proteinExistence type="inferred from homology"/>
<organism evidence="4 5">
    <name type="scientific">Necator americanus</name>
    <name type="common">Human hookworm</name>
    <dbReference type="NCBI Taxonomy" id="51031"/>
    <lineage>
        <taxon>Eukaryota</taxon>
        <taxon>Metazoa</taxon>
        <taxon>Ecdysozoa</taxon>
        <taxon>Nematoda</taxon>
        <taxon>Chromadorea</taxon>
        <taxon>Rhabditida</taxon>
        <taxon>Rhabditina</taxon>
        <taxon>Rhabditomorpha</taxon>
        <taxon>Strongyloidea</taxon>
        <taxon>Ancylostomatidae</taxon>
        <taxon>Bunostominae</taxon>
        <taxon>Necator</taxon>
    </lineage>
</organism>
<feature type="domain" description="NAD-dependent epimerase/dehydratase" evidence="3">
    <location>
        <begin position="17"/>
        <end position="251"/>
    </location>
</feature>
<dbReference type="Pfam" id="PF01370">
    <property type="entry name" value="Epimerase"/>
    <property type="match status" value="1"/>
</dbReference>
<evidence type="ECO:0000256" key="2">
    <source>
        <dbReference type="ARBA" id="ARBA00023445"/>
    </source>
</evidence>
<protein>
    <recommendedName>
        <fullName evidence="3">NAD-dependent epimerase/dehydratase domain-containing protein</fullName>
    </recommendedName>
</protein>
<keyword evidence="1" id="KW-0560">Oxidoreductase</keyword>
<evidence type="ECO:0000313" key="5">
    <source>
        <dbReference type="Proteomes" id="UP001303046"/>
    </source>
</evidence>
<dbReference type="SUPFAM" id="SSF51735">
    <property type="entry name" value="NAD(P)-binding Rossmann-fold domains"/>
    <property type="match status" value="1"/>
</dbReference>
<sequence>MPPQIRGMMPLIIDPIVLVTGASGYIASHCVKLLLNEGYRVRGTVRSLKNEKKVTPVRQLQQDDRLELVEADLLKPDNWPRVVSGCHYILHIASPFPIVADASCIDIAVNGTLNVLRAASKDSSVKKVVLTSSCAAVNEGHPQDKVFDETSWTDVTSPSVEYYAKSKTLAEKAAWNFVDHIKDGNKFALTCLNPTMVVGPLLINEEGASITLVRRFLNTEMPAVPELNLAFVDVRDVAKAHIEAMCRPETDGERILITSQPSFWFRDIARVLGKEFRHQGFWVPRYQVPYCALWVYSFFDKEASACLNRVGHTIRFDNSKAKRLLGIEFRDPAESLVEMGYSLVERGIVKKRSGYQGVPSKYKQ</sequence>
<gene>
    <name evidence="4" type="primary">Necator_chrIII.g8981</name>
    <name evidence="4" type="ORF">RB195_008216</name>
</gene>
<name>A0ABR1CMI1_NECAM</name>
<reference evidence="4 5" key="1">
    <citation type="submission" date="2023-08" db="EMBL/GenBank/DDBJ databases">
        <title>A Necator americanus chromosomal reference genome.</title>
        <authorList>
            <person name="Ilik V."/>
            <person name="Petrzelkova K.J."/>
            <person name="Pardy F."/>
            <person name="Fuh T."/>
            <person name="Niatou-Singa F.S."/>
            <person name="Gouil Q."/>
            <person name="Baker L."/>
            <person name="Ritchie M.E."/>
            <person name="Jex A.R."/>
            <person name="Gazzola D."/>
            <person name="Li H."/>
            <person name="Toshio Fujiwara R."/>
            <person name="Zhan B."/>
            <person name="Aroian R.V."/>
            <person name="Pafco B."/>
            <person name="Schwarz E.M."/>
        </authorList>
    </citation>
    <scope>NUCLEOTIDE SEQUENCE [LARGE SCALE GENOMIC DNA]</scope>
    <source>
        <strain evidence="4 5">Aroian</strain>
        <tissue evidence="4">Whole animal</tissue>
    </source>
</reference>
<evidence type="ECO:0000256" key="1">
    <source>
        <dbReference type="ARBA" id="ARBA00023002"/>
    </source>
</evidence>
<dbReference type="InterPro" id="IPR036291">
    <property type="entry name" value="NAD(P)-bd_dom_sf"/>
</dbReference>
<dbReference type="EMBL" id="JAVFWL010000003">
    <property type="protein sequence ID" value="KAK6739582.1"/>
    <property type="molecule type" value="Genomic_DNA"/>
</dbReference>
<dbReference type="InterPro" id="IPR050425">
    <property type="entry name" value="NAD(P)_dehydrat-like"/>
</dbReference>
<dbReference type="PANTHER" id="PTHR10366:SF564">
    <property type="entry name" value="STEROL-4-ALPHA-CARBOXYLATE 3-DEHYDROGENASE, DECARBOXYLATING"/>
    <property type="match status" value="1"/>
</dbReference>
<comment type="caution">
    <text evidence="4">The sequence shown here is derived from an EMBL/GenBank/DDBJ whole genome shotgun (WGS) entry which is preliminary data.</text>
</comment>
<keyword evidence="5" id="KW-1185">Reference proteome</keyword>
<dbReference type="CDD" id="cd05227">
    <property type="entry name" value="AR_SDR_e"/>
    <property type="match status" value="1"/>
</dbReference>
<dbReference type="InterPro" id="IPR001509">
    <property type="entry name" value="Epimerase_deHydtase"/>
</dbReference>
<comment type="similarity">
    <text evidence="2">Belongs to the NAD(P)-dependent epimerase/dehydratase family. Dihydroflavonol-4-reductase subfamily.</text>
</comment>
<accession>A0ABR1CMI1</accession>
<dbReference type="Gene3D" id="3.40.50.720">
    <property type="entry name" value="NAD(P)-binding Rossmann-like Domain"/>
    <property type="match status" value="1"/>
</dbReference>
<evidence type="ECO:0000313" key="4">
    <source>
        <dbReference type="EMBL" id="KAK6739582.1"/>
    </source>
</evidence>